<keyword evidence="6" id="KW-0539">Nucleus</keyword>
<feature type="domain" description="CUE" evidence="7">
    <location>
        <begin position="159"/>
        <end position="202"/>
    </location>
</feature>
<sequence length="304" mass="34728">MSCVEDQEVLVKESLLVFLKDNIPQANLSHIDEIVLSYVVSILEEIGSDLCQEDIFDVESFSEMLTAYFPDFASIPHTVICHWIFELSSKLSKSKEDSKGFKVMTDVGLMFPAPAVVKADRLSPRVSESSDASTCDSSQSGFQASNMFIYLFFMCKEFEKTDDVRLLLEMFPTISLVEATHCLSLSNSCVEEAVQLVLHRQETGESLSNPETSSLHKTRPVNDVTLKKKIIEKYSYIDQDDDQREHRPPPVKTQPKKMVRYLDNKVVTIKGERYTEIKEETEANKEEAKKTFVTLKPARQYRFH</sequence>
<dbReference type="AlphaFoldDB" id="A0A4Y7NAC8"/>
<evidence type="ECO:0000256" key="4">
    <source>
        <dbReference type="ARBA" id="ARBA00022490"/>
    </source>
</evidence>
<dbReference type="InterPro" id="IPR003892">
    <property type="entry name" value="CUE"/>
</dbReference>
<dbReference type="PROSITE" id="PS51140">
    <property type="entry name" value="CUE"/>
    <property type="match status" value="1"/>
</dbReference>
<dbReference type="GO" id="GO:0043130">
    <property type="term" value="F:ubiquitin binding"/>
    <property type="evidence" value="ECO:0007669"/>
    <property type="project" value="InterPro"/>
</dbReference>
<evidence type="ECO:0000313" key="8">
    <source>
        <dbReference type="EMBL" id="SVE90029.1"/>
    </source>
</evidence>
<dbReference type="GO" id="GO:0005634">
    <property type="term" value="C:nucleus"/>
    <property type="evidence" value="ECO:0007669"/>
    <property type="project" value="UniProtKB-SubCell"/>
</dbReference>
<proteinExistence type="evidence at transcript level"/>
<dbReference type="PANTHER" id="PTHR12493">
    <property type="entry name" value="CUE DOMAIN CONTAINING 2"/>
    <property type="match status" value="1"/>
</dbReference>
<organism evidence="8">
    <name type="scientific">Daphnia sinensis</name>
    <dbReference type="NCBI Taxonomy" id="1820382"/>
    <lineage>
        <taxon>Eukaryota</taxon>
        <taxon>Metazoa</taxon>
        <taxon>Ecdysozoa</taxon>
        <taxon>Arthropoda</taxon>
        <taxon>Crustacea</taxon>
        <taxon>Branchiopoda</taxon>
        <taxon>Diplostraca</taxon>
        <taxon>Cladocera</taxon>
        <taxon>Anomopoda</taxon>
        <taxon>Daphniidae</taxon>
        <taxon>Daphnia</taxon>
        <taxon>Daphnia similis group</taxon>
    </lineage>
</organism>
<keyword evidence="5" id="KW-0833">Ubl conjugation pathway</keyword>
<evidence type="ECO:0000256" key="5">
    <source>
        <dbReference type="ARBA" id="ARBA00022786"/>
    </source>
</evidence>
<dbReference type="EMBL" id="LR020410">
    <property type="protein sequence ID" value="SVE90029.1"/>
    <property type="molecule type" value="mRNA"/>
</dbReference>
<dbReference type="InterPro" id="IPR039805">
    <property type="entry name" value="CUE_CUED2"/>
</dbReference>
<dbReference type="CDD" id="cd14367">
    <property type="entry name" value="CUE_CUED2"/>
    <property type="match status" value="1"/>
</dbReference>
<evidence type="ECO:0000259" key="7">
    <source>
        <dbReference type="PROSITE" id="PS51140"/>
    </source>
</evidence>
<protein>
    <submittedName>
        <fullName evidence="8">EOG090X0A55</fullName>
    </submittedName>
</protein>
<evidence type="ECO:0000256" key="3">
    <source>
        <dbReference type="ARBA" id="ARBA00006106"/>
    </source>
</evidence>
<name>A0A4Y7NAC8_9CRUS</name>
<comment type="similarity">
    <text evidence="3">Belongs to the CUEDC2 family.</text>
</comment>
<dbReference type="GO" id="GO:0005737">
    <property type="term" value="C:cytoplasm"/>
    <property type="evidence" value="ECO:0007669"/>
    <property type="project" value="UniProtKB-SubCell"/>
</dbReference>
<accession>A0A4Y7NAC8</accession>
<dbReference type="PANTHER" id="PTHR12493:SF0">
    <property type="entry name" value="CUE DOMAIN-CONTAINING PROTEIN 2"/>
    <property type="match status" value="1"/>
</dbReference>
<evidence type="ECO:0000256" key="6">
    <source>
        <dbReference type="ARBA" id="ARBA00023242"/>
    </source>
</evidence>
<reference evidence="8" key="1">
    <citation type="submission" date="2018-08" db="EMBL/GenBank/DDBJ databases">
        <authorList>
            <person name="Cornetti L."/>
        </authorList>
    </citation>
    <scope>NUCLEOTIDE SEQUENCE</scope>
    <source>
        <strain evidence="8">RU-TY6-1</strain>
    </source>
</reference>
<keyword evidence="4" id="KW-0963">Cytoplasm</keyword>
<comment type="subcellular location">
    <subcellularLocation>
        <location evidence="2">Cytoplasm</location>
    </subcellularLocation>
    <subcellularLocation>
        <location evidence="1">Nucleus</location>
    </subcellularLocation>
</comment>
<evidence type="ECO:0000256" key="1">
    <source>
        <dbReference type="ARBA" id="ARBA00004123"/>
    </source>
</evidence>
<evidence type="ECO:0000256" key="2">
    <source>
        <dbReference type="ARBA" id="ARBA00004496"/>
    </source>
</evidence>
<gene>
    <name evidence="8" type="primary">EOG090X0A55</name>
</gene>